<feature type="domain" description="SNF2 N-terminal" evidence="2">
    <location>
        <begin position="1"/>
        <end position="117"/>
    </location>
</feature>
<dbReference type="Proteomes" id="UP000095287">
    <property type="component" value="Unplaced"/>
</dbReference>
<evidence type="ECO:0000256" key="1">
    <source>
        <dbReference type="ARBA" id="ARBA00022801"/>
    </source>
</evidence>
<name>A0A1I8AEN6_9BILA</name>
<dbReference type="CDD" id="cd18793">
    <property type="entry name" value="SF2_C_SNF"/>
    <property type="match status" value="1"/>
</dbReference>
<dbReference type="InterPro" id="IPR038718">
    <property type="entry name" value="SNF2-like_sf"/>
</dbReference>
<dbReference type="Gene3D" id="3.40.50.10810">
    <property type="entry name" value="Tandem AAA-ATPase domain"/>
    <property type="match status" value="1"/>
</dbReference>
<dbReference type="PANTHER" id="PTHR45629">
    <property type="entry name" value="SNF2/RAD54 FAMILY MEMBER"/>
    <property type="match status" value="1"/>
</dbReference>
<sequence>FHFLLPGWLGDSKAFSRDYRSPVERHGDVERMAHLAARIKPFLLRRTKEQVARELPAKTEIVHWVELSDAQRDTYETVRVAMDRKVREEITRNGAARSQIVILDALLKLRQVCCDLRLVKSIAPRTTHSDKGKLGSLMQMLDELLSEGRRILLFSQFTSMLELIEQELHKRGVRYSLLTGETRDRRTPVQQFQSLQTPLFLISLK</sequence>
<dbReference type="Gene3D" id="3.40.50.300">
    <property type="entry name" value="P-loop containing nucleotide triphosphate hydrolases"/>
    <property type="match status" value="1"/>
</dbReference>
<protein>
    <submittedName>
        <fullName evidence="4">SNF2_N domain-containing protein</fullName>
    </submittedName>
</protein>
<dbReference type="Pfam" id="PF00176">
    <property type="entry name" value="SNF2-rel_dom"/>
    <property type="match status" value="1"/>
</dbReference>
<dbReference type="InterPro" id="IPR000330">
    <property type="entry name" value="SNF2_N"/>
</dbReference>
<keyword evidence="1" id="KW-0378">Hydrolase</keyword>
<dbReference type="WBParaSite" id="L893_g5014.t1">
    <property type="protein sequence ID" value="L893_g5014.t1"/>
    <property type="gene ID" value="L893_g5014"/>
</dbReference>
<dbReference type="PANTHER" id="PTHR45629:SF7">
    <property type="entry name" value="DNA EXCISION REPAIR PROTEIN ERCC-6-RELATED"/>
    <property type="match status" value="1"/>
</dbReference>
<proteinExistence type="predicted"/>
<evidence type="ECO:0000313" key="3">
    <source>
        <dbReference type="Proteomes" id="UP000095287"/>
    </source>
</evidence>
<dbReference type="InterPro" id="IPR049730">
    <property type="entry name" value="SNF2/RAD54-like_C"/>
</dbReference>
<dbReference type="GO" id="GO:0016787">
    <property type="term" value="F:hydrolase activity"/>
    <property type="evidence" value="ECO:0007669"/>
    <property type="project" value="UniProtKB-KW"/>
</dbReference>
<accession>A0A1I8AEN6</accession>
<organism evidence="3 4">
    <name type="scientific">Steinernema glaseri</name>
    <dbReference type="NCBI Taxonomy" id="37863"/>
    <lineage>
        <taxon>Eukaryota</taxon>
        <taxon>Metazoa</taxon>
        <taxon>Ecdysozoa</taxon>
        <taxon>Nematoda</taxon>
        <taxon>Chromadorea</taxon>
        <taxon>Rhabditida</taxon>
        <taxon>Tylenchina</taxon>
        <taxon>Panagrolaimomorpha</taxon>
        <taxon>Strongyloidoidea</taxon>
        <taxon>Steinernematidae</taxon>
        <taxon>Steinernema</taxon>
    </lineage>
</organism>
<evidence type="ECO:0000259" key="2">
    <source>
        <dbReference type="Pfam" id="PF00176"/>
    </source>
</evidence>
<dbReference type="AlphaFoldDB" id="A0A1I8AEN6"/>
<keyword evidence="3" id="KW-1185">Reference proteome</keyword>
<evidence type="ECO:0000313" key="4">
    <source>
        <dbReference type="WBParaSite" id="L893_g5014.t1"/>
    </source>
</evidence>
<dbReference type="SUPFAM" id="SSF52540">
    <property type="entry name" value="P-loop containing nucleoside triphosphate hydrolases"/>
    <property type="match status" value="1"/>
</dbReference>
<dbReference type="GO" id="GO:0005524">
    <property type="term" value="F:ATP binding"/>
    <property type="evidence" value="ECO:0007669"/>
    <property type="project" value="InterPro"/>
</dbReference>
<reference evidence="4" key="1">
    <citation type="submission" date="2016-11" db="UniProtKB">
        <authorList>
            <consortium name="WormBaseParasite"/>
        </authorList>
    </citation>
    <scope>IDENTIFICATION</scope>
</reference>
<dbReference type="InterPro" id="IPR050496">
    <property type="entry name" value="SNF2_RAD54_helicase_repair"/>
</dbReference>
<dbReference type="InterPro" id="IPR027417">
    <property type="entry name" value="P-loop_NTPase"/>
</dbReference>